<evidence type="ECO:0008006" key="4">
    <source>
        <dbReference type="Google" id="ProtNLM"/>
    </source>
</evidence>
<dbReference type="Proteomes" id="UP001218218">
    <property type="component" value="Unassembled WGS sequence"/>
</dbReference>
<keyword evidence="1" id="KW-0732">Signal</keyword>
<keyword evidence="3" id="KW-1185">Reference proteome</keyword>
<evidence type="ECO:0000313" key="2">
    <source>
        <dbReference type="EMBL" id="KAJ7303528.1"/>
    </source>
</evidence>
<dbReference type="AlphaFoldDB" id="A0AAD6Z1J1"/>
<sequence length="310" mass="35658">MPKSIVFLLPLRLLATMSSDSSPFFPPELEQKIFETAAYLHPETRSSLVLVSHRVYEWIDRMKYTDVTPNGGQWSCTDRHLLRAIKSNSKPGSFFHRHVRHVFIADTPINDIQKILSVCTGIQDLMISLHVESITPTIAALRPRRLSLFWLYILGYTNPRQPMFSFLTHFHMLDFLSVTRSTVPVPSFLAQLPILTHFAAFWNPPVGDGFPAVAREILAACEALQVFVLHPPWEGRLRSLPSNDDVRVVYMHLGREYHHLWDGWLAQTRGGIDFWARADAFVEKKRHKEIQPASRCWIEPADSIPEFDSF</sequence>
<feature type="signal peptide" evidence="1">
    <location>
        <begin position="1"/>
        <end position="21"/>
    </location>
</feature>
<protein>
    <recommendedName>
        <fullName evidence="4">F-box domain-containing protein</fullName>
    </recommendedName>
</protein>
<reference evidence="2" key="1">
    <citation type="submission" date="2023-03" db="EMBL/GenBank/DDBJ databases">
        <title>Massive genome expansion in bonnet fungi (Mycena s.s.) driven by repeated elements and novel gene families across ecological guilds.</title>
        <authorList>
            <consortium name="Lawrence Berkeley National Laboratory"/>
            <person name="Harder C.B."/>
            <person name="Miyauchi S."/>
            <person name="Viragh M."/>
            <person name="Kuo A."/>
            <person name="Thoen E."/>
            <person name="Andreopoulos B."/>
            <person name="Lu D."/>
            <person name="Skrede I."/>
            <person name="Drula E."/>
            <person name="Henrissat B."/>
            <person name="Morin E."/>
            <person name="Kohler A."/>
            <person name="Barry K."/>
            <person name="LaButti K."/>
            <person name="Morin E."/>
            <person name="Salamov A."/>
            <person name="Lipzen A."/>
            <person name="Mereny Z."/>
            <person name="Hegedus B."/>
            <person name="Baldrian P."/>
            <person name="Stursova M."/>
            <person name="Weitz H."/>
            <person name="Taylor A."/>
            <person name="Grigoriev I.V."/>
            <person name="Nagy L.G."/>
            <person name="Martin F."/>
            <person name="Kauserud H."/>
        </authorList>
    </citation>
    <scope>NUCLEOTIDE SEQUENCE</scope>
    <source>
        <strain evidence="2">CBHHK002</strain>
    </source>
</reference>
<comment type="caution">
    <text evidence="2">The sequence shown here is derived from an EMBL/GenBank/DDBJ whole genome shotgun (WGS) entry which is preliminary data.</text>
</comment>
<gene>
    <name evidence="2" type="ORF">DFH08DRAFT_55285</name>
</gene>
<proteinExistence type="predicted"/>
<feature type="chain" id="PRO_5042237719" description="F-box domain-containing protein" evidence="1">
    <location>
        <begin position="22"/>
        <end position="310"/>
    </location>
</feature>
<evidence type="ECO:0000256" key="1">
    <source>
        <dbReference type="SAM" id="SignalP"/>
    </source>
</evidence>
<accession>A0AAD6Z1J1</accession>
<name>A0AAD6Z1J1_9AGAR</name>
<organism evidence="2 3">
    <name type="scientific">Mycena albidolilacea</name>
    <dbReference type="NCBI Taxonomy" id="1033008"/>
    <lineage>
        <taxon>Eukaryota</taxon>
        <taxon>Fungi</taxon>
        <taxon>Dikarya</taxon>
        <taxon>Basidiomycota</taxon>
        <taxon>Agaricomycotina</taxon>
        <taxon>Agaricomycetes</taxon>
        <taxon>Agaricomycetidae</taxon>
        <taxon>Agaricales</taxon>
        <taxon>Marasmiineae</taxon>
        <taxon>Mycenaceae</taxon>
        <taxon>Mycena</taxon>
    </lineage>
</organism>
<dbReference type="EMBL" id="JARIHO010000105">
    <property type="protein sequence ID" value="KAJ7303528.1"/>
    <property type="molecule type" value="Genomic_DNA"/>
</dbReference>
<evidence type="ECO:0000313" key="3">
    <source>
        <dbReference type="Proteomes" id="UP001218218"/>
    </source>
</evidence>